<dbReference type="Proteomes" id="UP000054498">
    <property type="component" value="Unassembled WGS sequence"/>
</dbReference>
<keyword evidence="3" id="KW-1185">Reference proteome</keyword>
<evidence type="ECO:0000256" key="1">
    <source>
        <dbReference type="SAM" id="MobiDB-lite"/>
    </source>
</evidence>
<feature type="compositionally biased region" description="Low complexity" evidence="1">
    <location>
        <begin position="54"/>
        <end position="63"/>
    </location>
</feature>
<proteinExistence type="predicted"/>
<gene>
    <name evidence="2" type="ORF">MNEG_1200</name>
</gene>
<sequence length="542" mass="58196">MEHFISTALDDLLQLESPDAGSTRPAAALGAAAALYAAARAHVPAYAELVAGTQQQQQQQQQQPRASGQGSDDDLFSNVAYTTKGNYFHRFPLARRCWGGALSGADFVHFSSGSSGQPTPWARSVDDEAEVLRDSFFCHQRSSLCVVVLPLGSWVGGVFTTLCLRLLSLKGYRLVVTTPGNKPSEILQIIQSLGPSCDQTIILGYPPFVKGVIDEGLARGVDWGRYALKMVLAGEVFSEEWRALVAARAGIAEPHRSIASIYGTADAGVIAQETPLSALIRKWLSDYPEAARQLLGRDRLPTLAQLLELREDDGTILVTSLPGPGRAAQLSEAAAGGGCALRGAPLVRYSIGDAGGVVSFDEMMLFLGKRGFDPLADERSAPVRRQPFVWVFGRSFWAVSLYGANVYVEQVMPALEGGGGDDREDDGDGGVHDGVGGVEGQEGEAGQGRLADLLTGKFVLYVEEDSDHNPRLGLRVEVARGVEASGALAARVARAVRRVLLRLSSEYAAYVPREAQLPLVKLHEQGDPEWFPVGVKHRYTLA</sequence>
<evidence type="ECO:0000313" key="2">
    <source>
        <dbReference type="EMBL" id="KIZ06755.1"/>
    </source>
</evidence>
<protein>
    <submittedName>
        <fullName evidence="2">Phenylacetate-CoA ligase</fullName>
        <ecNumber evidence="2">6.2.1.30</ecNumber>
    </submittedName>
</protein>
<dbReference type="KEGG" id="mng:MNEG_1200"/>
<dbReference type="EMBL" id="KK100334">
    <property type="protein sequence ID" value="KIZ06755.1"/>
    <property type="molecule type" value="Genomic_DNA"/>
</dbReference>
<dbReference type="GO" id="GO:0047475">
    <property type="term" value="F:phenylacetate-CoA ligase activity"/>
    <property type="evidence" value="ECO:0007669"/>
    <property type="project" value="UniProtKB-EC"/>
</dbReference>
<dbReference type="AlphaFoldDB" id="A0A0D2MW28"/>
<feature type="region of interest" description="Disordered" evidence="1">
    <location>
        <begin position="417"/>
        <end position="446"/>
    </location>
</feature>
<reference evidence="2 3" key="1">
    <citation type="journal article" date="2013" name="BMC Genomics">
        <title>Reconstruction of the lipid metabolism for the microalga Monoraphidium neglectum from its genome sequence reveals characteristics suitable for biofuel production.</title>
        <authorList>
            <person name="Bogen C."/>
            <person name="Al-Dilaimi A."/>
            <person name="Albersmeier A."/>
            <person name="Wichmann J."/>
            <person name="Grundmann M."/>
            <person name="Rupp O."/>
            <person name="Lauersen K.J."/>
            <person name="Blifernez-Klassen O."/>
            <person name="Kalinowski J."/>
            <person name="Goesmann A."/>
            <person name="Mussgnug J.H."/>
            <person name="Kruse O."/>
        </authorList>
    </citation>
    <scope>NUCLEOTIDE SEQUENCE [LARGE SCALE GENOMIC DNA]</scope>
    <source>
        <strain evidence="2 3">SAG 48.87</strain>
    </source>
</reference>
<dbReference type="PANTHER" id="PTHR43845">
    <property type="entry name" value="BLR5969 PROTEIN"/>
    <property type="match status" value="1"/>
</dbReference>
<evidence type="ECO:0000313" key="3">
    <source>
        <dbReference type="Proteomes" id="UP000054498"/>
    </source>
</evidence>
<dbReference type="RefSeq" id="XP_013905774.1">
    <property type="nucleotide sequence ID" value="XM_014050320.1"/>
</dbReference>
<name>A0A0D2MW28_9CHLO</name>
<dbReference type="InterPro" id="IPR042099">
    <property type="entry name" value="ANL_N_sf"/>
</dbReference>
<keyword evidence="2" id="KW-0436">Ligase</keyword>
<dbReference type="PANTHER" id="PTHR43845:SF1">
    <property type="entry name" value="BLR5969 PROTEIN"/>
    <property type="match status" value="1"/>
</dbReference>
<dbReference type="SUPFAM" id="SSF56801">
    <property type="entry name" value="Acetyl-CoA synthetase-like"/>
    <property type="match status" value="1"/>
</dbReference>
<dbReference type="OrthoDB" id="2140858at2759"/>
<feature type="compositionally biased region" description="Gly residues" evidence="1">
    <location>
        <begin position="432"/>
        <end position="446"/>
    </location>
</feature>
<dbReference type="EC" id="6.2.1.30" evidence="2"/>
<dbReference type="GeneID" id="25729318"/>
<accession>A0A0D2MW28</accession>
<organism evidence="2 3">
    <name type="scientific">Monoraphidium neglectum</name>
    <dbReference type="NCBI Taxonomy" id="145388"/>
    <lineage>
        <taxon>Eukaryota</taxon>
        <taxon>Viridiplantae</taxon>
        <taxon>Chlorophyta</taxon>
        <taxon>core chlorophytes</taxon>
        <taxon>Chlorophyceae</taxon>
        <taxon>CS clade</taxon>
        <taxon>Sphaeropleales</taxon>
        <taxon>Selenastraceae</taxon>
        <taxon>Monoraphidium</taxon>
    </lineage>
</organism>
<feature type="region of interest" description="Disordered" evidence="1">
    <location>
        <begin position="54"/>
        <end position="73"/>
    </location>
</feature>
<dbReference type="Gene3D" id="3.40.50.12780">
    <property type="entry name" value="N-terminal domain of ligase-like"/>
    <property type="match status" value="1"/>
</dbReference>